<evidence type="ECO:0000313" key="2">
    <source>
        <dbReference type="Proteomes" id="UP001174908"/>
    </source>
</evidence>
<evidence type="ECO:0000313" key="1">
    <source>
        <dbReference type="EMBL" id="MDM0044871.1"/>
    </source>
</evidence>
<name>A0ABT7NAA4_9BURK</name>
<proteinExistence type="predicted"/>
<dbReference type="RefSeq" id="WP_286659982.1">
    <property type="nucleotide sequence ID" value="NZ_JASZYV010000002.1"/>
</dbReference>
<comment type="caution">
    <text evidence="1">The sequence shown here is derived from an EMBL/GenBank/DDBJ whole genome shotgun (WGS) entry which is preliminary data.</text>
</comment>
<accession>A0ABT7NAA4</accession>
<dbReference type="Pfam" id="PF14375">
    <property type="entry name" value="Cys_rich_CWC"/>
    <property type="match status" value="1"/>
</dbReference>
<dbReference type="InterPro" id="IPR032720">
    <property type="entry name" value="Cys_rich_CWC"/>
</dbReference>
<dbReference type="EMBL" id="JASZYV010000002">
    <property type="protein sequence ID" value="MDM0044871.1"/>
    <property type="molecule type" value="Genomic_DNA"/>
</dbReference>
<dbReference type="Proteomes" id="UP001174908">
    <property type="component" value="Unassembled WGS sequence"/>
</dbReference>
<gene>
    <name evidence="1" type="ORF">QTH91_10280</name>
</gene>
<protein>
    <submittedName>
        <fullName evidence="1">Cysteine-rich CWC family protein</fullName>
    </submittedName>
</protein>
<reference evidence="1" key="1">
    <citation type="submission" date="2023-06" db="EMBL/GenBank/DDBJ databases">
        <authorList>
            <person name="Jiang Y."/>
            <person name="Liu Q."/>
        </authorList>
    </citation>
    <scope>NUCLEOTIDE SEQUENCE</scope>
    <source>
        <strain evidence="1">CGMCC 1.12089</strain>
    </source>
</reference>
<keyword evidence="2" id="KW-1185">Reference proteome</keyword>
<organism evidence="1 2">
    <name type="scientific">Variovorax dokdonensis</name>
    <dbReference type="NCBI Taxonomy" id="344883"/>
    <lineage>
        <taxon>Bacteria</taxon>
        <taxon>Pseudomonadati</taxon>
        <taxon>Pseudomonadota</taxon>
        <taxon>Betaproteobacteria</taxon>
        <taxon>Burkholderiales</taxon>
        <taxon>Comamonadaceae</taxon>
        <taxon>Variovorax</taxon>
    </lineage>
</organism>
<sequence length="88" mass="8997">MPAAADVDPTRCPLCGGDNRCAVEVERATGQAQPPCWCMSTPIDAALIEQVARQAPQASGKACICARCALAGALVPATSELASQEQPS</sequence>